<protein>
    <recommendedName>
        <fullName evidence="2">histidine kinase</fullName>
        <ecNumber evidence="2">2.7.13.3</ecNumber>
    </recommendedName>
</protein>
<evidence type="ECO:0000256" key="3">
    <source>
        <dbReference type="ARBA" id="ARBA00022553"/>
    </source>
</evidence>
<dbReference type="InterPro" id="IPR004358">
    <property type="entry name" value="Sig_transdc_His_kin-like_C"/>
</dbReference>
<dbReference type="SMART" id="SM00387">
    <property type="entry name" value="HATPase_c"/>
    <property type="match status" value="1"/>
</dbReference>
<dbReference type="PANTHER" id="PTHR43547:SF2">
    <property type="entry name" value="HYBRID SIGNAL TRANSDUCTION HISTIDINE KINASE C"/>
    <property type="match status" value="1"/>
</dbReference>
<reference evidence="9" key="1">
    <citation type="journal article" date="2020" name="mSystems">
        <title>Genome- and Community-Level Interaction Insights into Carbon Utilization and Element Cycling Functions of Hydrothermarchaeota in Hydrothermal Sediment.</title>
        <authorList>
            <person name="Zhou Z."/>
            <person name="Liu Y."/>
            <person name="Xu W."/>
            <person name="Pan J."/>
            <person name="Luo Z.H."/>
            <person name="Li M."/>
        </authorList>
    </citation>
    <scope>NUCLEOTIDE SEQUENCE [LARGE SCALE GENOMIC DNA]</scope>
    <source>
        <strain evidence="9">SpSt-418</strain>
    </source>
</reference>
<evidence type="ECO:0000256" key="2">
    <source>
        <dbReference type="ARBA" id="ARBA00012438"/>
    </source>
</evidence>
<feature type="transmembrane region" description="Helical" evidence="7">
    <location>
        <begin position="93"/>
        <end position="110"/>
    </location>
</feature>
<dbReference type="PRINTS" id="PR00344">
    <property type="entry name" value="BCTRLSENSOR"/>
</dbReference>
<feature type="domain" description="Histidine kinase" evidence="8">
    <location>
        <begin position="143"/>
        <end position="367"/>
    </location>
</feature>
<dbReference type="Gene3D" id="3.30.565.10">
    <property type="entry name" value="Histidine kinase-like ATPase, C-terminal domain"/>
    <property type="match status" value="1"/>
</dbReference>
<name>A0A7C3KAY8_9CYAN</name>
<accession>A0A7C3KAY8</accession>
<evidence type="ECO:0000256" key="7">
    <source>
        <dbReference type="SAM" id="Phobius"/>
    </source>
</evidence>
<dbReference type="InterPro" id="IPR005467">
    <property type="entry name" value="His_kinase_dom"/>
</dbReference>
<keyword evidence="7" id="KW-1133">Transmembrane helix</keyword>
<feature type="transmembrane region" description="Helical" evidence="7">
    <location>
        <begin position="21"/>
        <end position="38"/>
    </location>
</feature>
<gene>
    <name evidence="9" type="ORF">ENR64_00895</name>
</gene>
<dbReference type="FunFam" id="3.30.565.10:FF:000006">
    <property type="entry name" value="Sensor histidine kinase WalK"/>
    <property type="match status" value="1"/>
</dbReference>
<evidence type="ECO:0000256" key="4">
    <source>
        <dbReference type="ARBA" id="ARBA00022679"/>
    </source>
</evidence>
<dbReference type="InterPro" id="IPR003661">
    <property type="entry name" value="HisK_dim/P_dom"/>
</dbReference>
<evidence type="ECO:0000256" key="5">
    <source>
        <dbReference type="ARBA" id="ARBA00022777"/>
    </source>
</evidence>
<keyword evidence="7" id="KW-0472">Membrane</keyword>
<dbReference type="CDD" id="cd00075">
    <property type="entry name" value="HATPase"/>
    <property type="match status" value="1"/>
</dbReference>
<feature type="transmembrane region" description="Helical" evidence="7">
    <location>
        <begin position="68"/>
        <end position="87"/>
    </location>
</feature>
<proteinExistence type="predicted"/>
<dbReference type="EMBL" id="DSRU01000017">
    <property type="protein sequence ID" value="HFM96326.1"/>
    <property type="molecule type" value="Genomic_DNA"/>
</dbReference>
<dbReference type="InterPro" id="IPR036097">
    <property type="entry name" value="HisK_dim/P_sf"/>
</dbReference>
<dbReference type="PANTHER" id="PTHR43547">
    <property type="entry name" value="TWO-COMPONENT HISTIDINE KINASE"/>
    <property type="match status" value="1"/>
</dbReference>
<dbReference type="Gene3D" id="1.10.287.130">
    <property type="match status" value="1"/>
</dbReference>
<sequence>MVFSLLHQNYMRFDRNSLSRDLWVIIGLVSTIIVLELVTSADYVFSYLYIGPVLLASLRFDQRFSIRLTLLVSGLTLFNLWIPGSHIITPPTIANRFIAVFALFVTALLANRNRFYEGALAQQRAKLQFQEKLASLQEDFVSTLTHDLKTPLLGAIETLKAFQQGQFGDVTTLQQKVLATMLRSHQSSLKLIATILDVYRNDSEGMQLVRSPINLIELTEQVIQTLNDLVSSYQVSVQLNTTALNTQQACVNGDELQLQRVLSNLLINAIYHSPLHGTIEVILKSQSHSHPPEVVIQLLDEGPGIHSEELPQLFERFFQGHSDRQAKGSGLGLYLSRQIVEAHGGKIWAENREIRGAVFGFCLPALTL</sequence>
<comment type="caution">
    <text evidence="9">The sequence shown here is derived from an EMBL/GenBank/DDBJ whole genome shotgun (WGS) entry which is preliminary data.</text>
</comment>
<keyword evidence="7" id="KW-0812">Transmembrane</keyword>
<dbReference type="InterPro" id="IPR036890">
    <property type="entry name" value="HATPase_C_sf"/>
</dbReference>
<organism evidence="9">
    <name type="scientific">Oscillatoriales cyanobacterium SpSt-418</name>
    <dbReference type="NCBI Taxonomy" id="2282169"/>
    <lineage>
        <taxon>Bacteria</taxon>
        <taxon>Bacillati</taxon>
        <taxon>Cyanobacteriota</taxon>
        <taxon>Cyanophyceae</taxon>
        <taxon>Oscillatoriophycideae</taxon>
        <taxon>Oscillatoriales</taxon>
    </lineage>
</organism>
<evidence type="ECO:0000313" key="9">
    <source>
        <dbReference type="EMBL" id="HFM96326.1"/>
    </source>
</evidence>
<evidence type="ECO:0000256" key="1">
    <source>
        <dbReference type="ARBA" id="ARBA00000085"/>
    </source>
</evidence>
<evidence type="ECO:0000256" key="6">
    <source>
        <dbReference type="ARBA" id="ARBA00023012"/>
    </source>
</evidence>
<dbReference type="EC" id="2.7.13.3" evidence="2"/>
<keyword evidence="3" id="KW-0597">Phosphoprotein</keyword>
<dbReference type="GO" id="GO:0000155">
    <property type="term" value="F:phosphorelay sensor kinase activity"/>
    <property type="evidence" value="ECO:0007669"/>
    <property type="project" value="InterPro"/>
</dbReference>
<evidence type="ECO:0000259" key="8">
    <source>
        <dbReference type="PROSITE" id="PS50109"/>
    </source>
</evidence>
<dbReference type="Pfam" id="PF00512">
    <property type="entry name" value="HisKA"/>
    <property type="match status" value="1"/>
</dbReference>
<keyword evidence="4" id="KW-0808">Transferase</keyword>
<dbReference type="Pfam" id="PF02518">
    <property type="entry name" value="HATPase_c"/>
    <property type="match status" value="1"/>
</dbReference>
<dbReference type="SMART" id="SM00388">
    <property type="entry name" value="HisKA"/>
    <property type="match status" value="1"/>
</dbReference>
<dbReference type="CDD" id="cd00082">
    <property type="entry name" value="HisKA"/>
    <property type="match status" value="1"/>
</dbReference>
<dbReference type="AlphaFoldDB" id="A0A7C3KAY8"/>
<comment type="catalytic activity">
    <reaction evidence="1">
        <text>ATP + protein L-histidine = ADP + protein N-phospho-L-histidine.</text>
        <dbReference type="EC" id="2.7.13.3"/>
    </reaction>
</comment>
<dbReference type="SUPFAM" id="SSF47384">
    <property type="entry name" value="Homodimeric domain of signal transducing histidine kinase"/>
    <property type="match status" value="1"/>
</dbReference>
<dbReference type="SUPFAM" id="SSF55874">
    <property type="entry name" value="ATPase domain of HSP90 chaperone/DNA topoisomerase II/histidine kinase"/>
    <property type="match status" value="1"/>
</dbReference>
<dbReference type="InterPro" id="IPR003594">
    <property type="entry name" value="HATPase_dom"/>
</dbReference>
<keyword evidence="6" id="KW-0902">Two-component regulatory system</keyword>
<keyword evidence="5 9" id="KW-0418">Kinase</keyword>
<dbReference type="PROSITE" id="PS50109">
    <property type="entry name" value="HIS_KIN"/>
    <property type="match status" value="1"/>
</dbReference>